<sequence>MNDHIPSRGSGHRVSCDLCRAKKVRCSGEYPTCSRCLTSRRQCVYSLQMPMGRPKMQRTMAKPPRSRRRGQQLSSNSSSTVRLHGELAVDTEPGTVLAESVRVDSQSTEQTGVVTPRPVGQIESAAALPSYLVDSDTSQRACTSLAHPGVYATSRSAIVDGPGSEPCACLSVLYLLLDRLRMKGEFALPDDLVLLRDSIGTAAGVLNCTQCPLRYLCVVQNATILGILCVCIAECYSKIMETIDADVRRAMDIQDTMQLRLSTVHDKGTYIGHTDPGHATSPLIIEVIPSEWRRLMRNAVKTEIFGVGNGKEKSFMQLIDGLEERQKGWHQTPPAPDCPPIYRSVCHLTDRKPTCLLIVEDAKRLINLLDFS</sequence>
<dbReference type="SUPFAM" id="SSF57701">
    <property type="entry name" value="Zn2/Cys6 DNA-binding domain"/>
    <property type="match status" value="1"/>
</dbReference>
<evidence type="ECO:0000256" key="4">
    <source>
        <dbReference type="ARBA" id="ARBA00023242"/>
    </source>
</evidence>
<keyword evidence="8" id="KW-1185">Reference proteome</keyword>
<organism evidence="7 8">
    <name type="scientific">Aspergillus avenaceus</name>
    <dbReference type="NCBI Taxonomy" id="36643"/>
    <lineage>
        <taxon>Eukaryota</taxon>
        <taxon>Fungi</taxon>
        <taxon>Dikarya</taxon>
        <taxon>Ascomycota</taxon>
        <taxon>Pezizomycotina</taxon>
        <taxon>Eurotiomycetes</taxon>
        <taxon>Eurotiomycetidae</taxon>
        <taxon>Eurotiales</taxon>
        <taxon>Aspergillaceae</taxon>
        <taxon>Aspergillus</taxon>
        <taxon>Aspergillus subgen. Circumdati</taxon>
    </lineage>
</organism>
<feature type="domain" description="Zn(2)-C6 fungal-type" evidence="6">
    <location>
        <begin position="15"/>
        <end position="45"/>
    </location>
</feature>
<dbReference type="GO" id="GO:0000978">
    <property type="term" value="F:RNA polymerase II cis-regulatory region sequence-specific DNA binding"/>
    <property type="evidence" value="ECO:0007669"/>
    <property type="project" value="TreeGrafter"/>
</dbReference>
<dbReference type="PROSITE" id="PS00463">
    <property type="entry name" value="ZN2_CY6_FUNGAL_1"/>
    <property type="match status" value="1"/>
</dbReference>
<dbReference type="PANTHER" id="PTHR47424">
    <property type="entry name" value="REGULATORY PROTEIN GAL4"/>
    <property type="match status" value="1"/>
</dbReference>
<evidence type="ECO:0000256" key="5">
    <source>
        <dbReference type="SAM" id="MobiDB-lite"/>
    </source>
</evidence>
<keyword evidence="1" id="KW-0805">Transcription regulation</keyword>
<dbReference type="InterPro" id="IPR036864">
    <property type="entry name" value="Zn2-C6_fun-type_DNA-bd_sf"/>
</dbReference>
<feature type="region of interest" description="Disordered" evidence="5">
    <location>
        <begin position="53"/>
        <end position="82"/>
    </location>
</feature>
<dbReference type="EMBL" id="ML742023">
    <property type="protein sequence ID" value="KAE8155342.1"/>
    <property type="molecule type" value="Genomic_DNA"/>
</dbReference>
<dbReference type="Gene3D" id="4.10.240.10">
    <property type="entry name" value="Zn(2)-C6 fungal-type DNA-binding domain"/>
    <property type="match status" value="1"/>
</dbReference>
<dbReference type="Pfam" id="PF00172">
    <property type="entry name" value="Zn_clus"/>
    <property type="match status" value="1"/>
</dbReference>
<dbReference type="AlphaFoldDB" id="A0A5N6U9Q0"/>
<keyword evidence="3" id="KW-0804">Transcription</keyword>
<keyword evidence="4" id="KW-0539">Nucleus</keyword>
<keyword evidence="2" id="KW-0238">DNA-binding</keyword>
<dbReference type="GO" id="GO:0005634">
    <property type="term" value="C:nucleus"/>
    <property type="evidence" value="ECO:0007669"/>
    <property type="project" value="TreeGrafter"/>
</dbReference>
<accession>A0A5N6U9Q0</accession>
<evidence type="ECO:0000313" key="8">
    <source>
        <dbReference type="Proteomes" id="UP000325780"/>
    </source>
</evidence>
<dbReference type="PROSITE" id="PS50048">
    <property type="entry name" value="ZN2_CY6_FUNGAL_2"/>
    <property type="match status" value="1"/>
</dbReference>
<gene>
    <name evidence="7" type="ORF">BDV25DRAFT_942</name>
</gene>
<dbReference type="OrthoDB" id="4685598at2759"/>
<evidence type="ECO:0000259" key="6">
    <source>
        <dbReference type="PROSITE" id="PS50048"/>
    </source>
</evidence>
<evidence type="ECO:0000256" key="3">
    <source>
        <dbReference type="ARBA" id="ARBA00023163"/>
    </source>
</evidence>
<name>A0A5N6U9Q0_ASPAV</name>
<dbReference type="GO" id="GO:0000435">
    <property type="term" value="P:positive regulation of transcription from RNA polymerase II promoter by galactose"/>
    <property type="evidence" value="ECO:0007669"/>
    <property type="project" value="TreeGrafter"/>
</dbReference>
<dbReference type="SMART" id="SM00066">
    <property type="entry name" value="GAL4"/>
    <property type="match status" value="1"/>
</dbReference>
<reference evidence="7 8" key="1">
    <citation type="submission" date="2019-04" db="EMBL/GenBank/DDBJ databases">
        <title>Friends and foes A comparative genomics study of 23 Aspergillus species from section Flavi.</title>
        <authorList>
            <consortium name="DOE Joint Genome Institute"/>
            <person name="Kjaerbolling I."/>
            <person name="Vesth T."/>
            <person name="Frisvad J.C."/>
            <person name="Nybo J.L."/>
            <person name="Theobald S."/>
            <person name="Kildgaard S."/>
            <person name="Isbrandt T."/>
            <person name="Kuo A."/>
            <person name="Sato A."/>
            <person name="Lyhne E.K."/>
            <person name="Kogle M.E."/>
            <person name="Wiebenga A."/>
            <person name="Kun R.S."/>
            <person name="Lubbers R.J."/>
            <person name="Makela M.R."/>
            <person name="Barry K."/>
            <person name="Chovatia M."/>
            <person name="Clum A."/>
            <person name="Daum C."/>
            <person name="Haridas S."/>
            <person name="He G."/>
            <person name="LaButti K."/>
            <person name="Lipzen A."/>
            <person name="Mondo S."/>
            <person name="Riley R."/>
            <person name="Salamov A."/>
            <person name="Simmons B.A."/>
            <person name="Magnuson J.K."/>
            <person name="Henrissat B."/>
            <person name="Mortensen U.H."/>
            <person name="Larsen T.O."/>
            <person name="Devries R.P."/>
            <person name="Grigoriev I.V."/>
            <person name="Machida M."/>
            <person name="Baker S.E."/>
            <person name="Andersen M.R."/>
        </authorList>
    </citation>
    <scope>NUCLEOTIDE SEQUENCE [LARGE SCALE GENOMIC DNA]</scope>
    <source>
        <strain evidence="7 8">IBT 18842</strain>
    </source>
</reference>
<proteinExistence type="predicted"/>
<dbReference type="CDD" id="cd00067">
    <property type="entry name" value="GAL4"/>
    <property type="match status" value="1"/>
</dbReference>
<evidence type="ECO:0000313" key="7">
    <source>
        <dbReference type="EMBL" id="KAE8155342.1"/>
    </source>
</evidence>
<evidence type="ECO:0000256" key="1">
    <source>
        <dbReference type="ARBA" id="ARBA00023015"/>
    </source>
</evidence>
<dbReference type="Proteomes" id="UP000325780">
    <property type="component" value="Unassembled WGS sequence"/>
</dbReference>
<feature type="compositionally biased region" description="Polar residues" evidence="5">
    <location>
        <begin position="71"/>
        <end position="81"/>
    </location>
</feature>
<dbReference type="InterPro" id="IPR051127">
    <property type="entry name" value="Fungal_SecMet_Regulators"/>
</dbReference>
<protein>
    <recommendedName>
        <fullName evidence="6">Zn(2)-C6 fungal-type domain-containing protein</fullName>
    </recommendedName>
</protein>
<dbReference type="InterPro" id="IPR001138">
    <property type="entry name" value="Zn2Cys6_DnaBD"/>
</dbReference>
<dbReference type="GO" id="GO:0000981">
    <property type="term" value="F:DNA-binding transcription factor activity, RNA polymerase II-specific"/>
    <property type="evidence" value="ECO:0007669"/>
    <property type="project" value="InterPro"/>
</dbReference>
<dbReference type="GO" id="GO:0008270">
    <property type="term" value="F:zinc ion binding"/>
    <property type="evidence" value="ECO:0007669"/>
    <property type="project" value="InterPro"/>
</dbReference>
<dbReference type="PANTHER" id="PTHR47424:SF3">
    <property type="entry name" value="REGULATORY PROTEIN GAL4"/>
    <property type="match status" value="1"/>
</dbReference>
<evidence type="ECO:0000256" key="2">
    <source>
        <dbReference type="ARBA" id="ARBA00023125"/>
    </source>
</evidence>